<dbReference type="InterPro" id="IPR039425">
    <property type="entry name" value="RNA_pol_sigma-70-like"/>
</dbReference>
<dbReference type="Pfam" id="PF08281">
    <property type="entry name" value="Sigma70_r4_2"/>
    <property type="match status" value="1"/>
</dbReference>
<name>A0ABC9Z3S1_9NOCA</name>
<dbReference type="EMBL" id="BBYQ01000145">
    <property type="protein sequence ID" value="GAP32197.1"/>
    <property type="molecule type" value="Genomic_DNA"/>
</dbReference>
<reference evidence="11" key="1">
    <citation type="submission" date="2015-07" db="EMBL/GenBank/DDBJ databases">
        <title>Nocardia seriolae U-1 whole genome shotgun sequence.</title>
        <authorList>
            <person name="Imajoh M."/>
            <person name="Fukumoto Y."/>
            <person name="Sukeda M."/>
            <person name="Yamane J."/>
            <person name="Yamasaki K."/>
            <person name="Shimizu M."/>
            <person name="Ohnishi K."/>
            <person name="Oshima S."/>
        </authorList>
    </citation>
    <scope>NUCLEOTIDE SEQUENCE [LARGE SCALE GENOMIC DNA]</scope>
    <source>
        <strain evidence="11">U-1</strain>
    </source>
</reference>
<reference evidence="10 11" key="2">
    <citation type="journal article" date="2016" name="Genome Announc.">
        <title>Draft Genome Sequence of Erythromycin- and Oxytetracycline-Sensitive Nocardia seriolae Strain U-1 (NBRC 110359).</title>
        <authorList>
            <person name="Imajoh M."/>
            <person name="Sukeda M."/>
            <person name="Shimizu M."/>
            <person name="Yamane J."/>
            <person name="Ohnishi K."/>
            <person name="Oshima S."/>
        </authorList>
    </citation>
    <scope>NUCLEOTIDE SEQUENCE [LARGE SCALE GENOMIC DNA]</scope>
    <source>
        <strain evidence="10 11">U-1</strain>
    </source>
</reference>
<feature type="domain" description="RNA polymerase sigma-70 region 2" evidence="7">
    <location>
        <begin position="50"/>
        <end position="116"/>
    </location>
</feature>
<dbReference type="InterPro" id="IPR013249">
    <property type="entry name" value="RNA_pol_sigma70_r4_t2"/>
</dbReference>
<dbReference type="GeneID" id="93373300"/>
<sequence length="206" mass="23051">MNSSRASQISAVSRTPSTVSDAVRRTGRGREFDQLVRRIAVADRAAYEELYRRTRGLIYSRVLNIVCDTGYAEETCHEVYLQVWRSAGGFDPARGNALTWLTTLAHHQAVDRVRRECSAAGHEHRWGVCDYRPATDVVAEEILRRQEERAIRRGLATLTPHQRESVMLAFYGGLTYAQVADRLGIGLPAVKARIRSGLAQLKVSLA</sequence>
<reference evidence="9 12" key="3">
    <citation type="submission" date="2016-10" db="EMBL/GenBank/DDBJ databases">
        <title>Genome sequence of Nocardia seriolae strain EM150506, isolated from Anguila japonica.</title>
        <authorList>
            <person name="Han H.-J."/>
        </authorList>
    </citation>
    <scope>NUCLEOTIDE SEQUENCE [LARGE SCALE GENOMIC DNA]</scope>
    <source>
        <strain evidence="9 12">EM150506</strain>
    </source>
</reference>
<dbReference type="Pfam" id="PF04542">
    <property type="entry name" value="Sigma70_r2"/>
    <property type="match status" value="1"/>
</dbReference>
<dbReference type="Gene3D" id="1.10.10.10">
    <property type="entry name" value="Winged helix-like DNA-binding domain superfamily/Winged helix DNA-binding domain"/>
    <property type="match status" value="1"/>
</dbReference>
<organism evidence="10 11">
    <name type="scientific">Nocardia seriolae</name>
    <dbReference type="NCBI Taxonomy" id="37332"/>
    <lineage>
        <taxon>Bacteria</taxon>
        <taxon>Bacillati</taxon>
        <taxon>Actinomycetota</taxon>
        <taxon>Actinomycetes</taxon>
        <taxon>Mycobacteriales</taxon>
        <taxon>Nocardiaceae</taxon>
        <taxon>Nocardia</taxon>
    </lineage>
</organism>
<evidence type="ECO:0000256" key="1">
    <source>
        <dbReference type="ARBA" id="ARBA00010641"/>
    </source>
</evidence>
<keyword evidence="2" id="KW-0805">Transcription regulation</keyword>
<evidence type="ECO:0000256" key="4">
    <source>
        <dbReference type="ARBA" id="ARBA00023125"/>
    </source>
</evidence>
<keyword evidence="4" id="KW-0238">DNA-binding</keyword>
<comment type="similarity">
    <text evidence="1">Belongs to the sigma-70 factor family. ECF subfamily.</text>
</comment>
<dbReference type="KEGG" id="nsr:NS506_02573"/>
<evidence type="ECO:0000313" key="10">
    <source>
        <dbReference type="EMBL" id="GAP32197.1"/>
    </source>
</evidence>
<dbReference type="GO" id="GO:0003677">
    <property type="term" value="F:DNA binding"/>
    <property type="evidence" value="ECO:0007669"/>
    <property type="project" value="UniProtKB-KW"/>
</dbReference>
<evidence type="ECO:0000256" key="6">
    <source>
        <dbReference type="SAM" id="MobiDB-lite"/>
    </source>
</evidence>
<dbReference type="InterPro" id="IPR013324">
    <property type="entry name" value="RNA_pol_sigma_r3/r4-like"/>
</dbReference>
<dbReference type="InterPro" id="IPR014284">
    <property type="entry name" value="RNA_pol_sigma-70_dom"/>
</dbReference>
<dbReference type="InterPro" id="IPR013325">
    <property type="entry name" value="RNA_pol_sigma_r2"/>
</dbReference>
<evidence type="ECO:0000313" key="9">
    <source>
        <dbReference type="EMBL" id="APA96636.1"/>
    </source>
</evidence>
<dbReference type="GO" id="GO:0016987">
    <property type="term" value="F:sigma factor activity"/>
    <property type="evidence" value="ECO:0007669"/>
    <property type="project" value="UniProtKB-KW"/>
</dbReference>
<accession>A0ABC9Z3S1</accession>
<dbReference type="Gene3D" id="1.10.1740.10">
    <property type="match status" value="1"/>
</dbReference>
<keyword evidence="3" id="KW-0731">Sigma factor</keyword>
<dbReference type="InterPro" id="IPR007627">
    <property type="entry name" value="RNA_pol_sigma70_r2"/>
</dbReference>
<dbReference type="AlphaFoldDB" id="A0ABC9Z3S1"/>
<dbReference type="PANTHER" id="PTHR43133">
    <property type="entry name" value="RNA POLYMERASE ECF-TYPE SIGMA FACTO"/>
    <property type="match status" value="1"/>
</dbReference>
<keyword evidence="11" id="KW-1185">Reference proteome</keyword>
<feature type="region of interest" description="Disordered" evidence="6">
    <location>
        <begin position="1"/>
        <end position="20"/>
    </location>
</feature>
<dbReference type="PANTHER" id="PTHR43133:SF66">
    <property type="entry name" value="ECF RNA POLYMERASE SIGMA FACTOR SIGK"/>
    <property type="match status" value="1"/>
</dbReference>
<dbReference type="NCBIfam" id="TIGR02937">
    <property type="entry name" value="sigma70-ECF"/>
    <property type="match status" value="1"/>
</dbReference>
<gene>
    <name evidence="9" type="ORF">NS506_02573</name>
    <name evidence="10" type="ORF">NSK11_contig00145-0021</name>
</gene>
<proteinExistence type="inferred from homology"/>
<evidence type="ECO:0000313" key="11">
    <source>
        <dbReference type="Proteomes" id="UP000037179"/>
    </source>
</evidence>
<evidence type="ECO:0000256" key="3">
    <source>
        <dbReference type="ARBA" id="ARBA00023082"/>
    </source>
</evidence>
<feature type="domain" description="RNA polymerase sigma factor 70 region 4 type 2" evidence="8">
    <location>
        <begin position="149"/>
        <end position="201"/>
    </location>
</feature>
<dbReference type="InterPro" id="IPR036388">
    <property type="entry name" value="WH-like_DNA-bd_sf"/>
</dbReference>
<dbReference type="SUPFAM" id="SSF88659">
    <property type="entry name" value="Sigma3 and sigma4 domains of RNA polymerase sigma factors"/>
    <property type="match status" value="1"/>
</dbReference>
<dbReference type="RefSeq" id="WP_228102480.1">
    <property type="nucleotide sequence ID" value="NZ_AP017900.1"/>
</dbReference>
<protein>
    <submittedName>
        <fullName evidence="9 10">RNA polymerase sigma factor SigK</fullName>
    </submittedName>
</protein>
<keyword evidence="5" id="KW-0804">Transcription</keyword>
<dbReference type="EMBL" id="CP017839">
    <property type="protein sequence ID" value="APA96636.1"/>
    <property type="molecule type" value="Genomic_DNA"/>
</dbReference>
<evidence type="ECO:0000313" key="12">
    <source>
        <dbReference type="Proteomes" id="UP000180166"/>
    </source>
</evidence>
<evidence type="ECO:0000259" key="7">
    <source>
        <dbReference type="Pfam" id="PF04542"/>
    </source>
</evidence>
<dbReference type="SUPFAM" id="SSF88946">
    <property type="entry name" value="Sigma2 domain of RNA polymerase sigma factors"/>
    <property type="match status" value="1"/>
</dbReference>
<evidence type="ECO:0000256" key="2">
    <source>
        <dbReference type="ARBA" id="ARBA00023015"/>
    </source>
</evidence>
<dbReference type="Proteomes" id="UP000037179">
    <property type="component" value="Unassembled WGS sequence"/>
</dbReference>
<evidence type="ECO:0000259" key="8">
    <source>
        <dbReference type="Pfam" id="PF08281"/>
    </source>
</evidence>
<dbReference type="Proteomes" id="UP000180166">
    <property type="component" value="Chromosome"/>
</dbReference>
<dbReference type="CDD" id="cd06171">
    <property type="entry name" value="Sigma70_r4"/>
    <property type="match status" value="1"/>
</dbReference>
<evidence type="ECO:0000256" key="5">
    <source>
        <dbReference type="ARBA" id="ARBA00023163"/>
    </source>
</evidence>